<dbReference type="GeneID" id="37141950"/>
<dbReference type="Proteomes" id="UP000248340">
    <property type="component" value="Unassembled WGS sequence"/>
</dbReference>
<evidence type="ECO:0000313" key="2">
    <source>
        <dbReference type="Proteomes" id="UP000248340"/>
    </source>
</evidence>
<dbReference type="CDD" id="cd12148">
    <property type="entry name" value="fungal_TF_MHR"/>
    <property type="match status" value="1"/>
</dbReference>
<protein>
    <recommendedName>
        <fullName evidence="3">Transcription factor domain-containing protein</fullName>
    </recommendedName>
</protein>
<organism evidence="1 2">
    <name type="scientific">Aspergillus uvarum CBS 121591</name>
    <dbReference type="NCBI Taxonomy" id="1448315"/>
    <lineage>
        <taxon>Eukaryota</taxon>
        <taxon>Fungi</taxon>
        <taxon>Dikarya</taxon>
        <taxon>Ascomycota</taxon>
        <taxon>Pezizomycotina</taxon>
        <taxon>Eurotiomycetes</taxon>
        <taxon>Eurotiomycetidae</taxon>
        <taxon>Eurotiales</taxon>
        <taxon>Aspergillaceae</taxon>
        <taxon>Aspergillus</taxon>
        <taxon>Aspergillus subgen. Circumdati</taxon>
    </lineage>
</organism>
<gene>
    <name evidence="1" type="ORF">BO82DRAFT_400678</name>
</gene>
<dbReference type="EMBL" id="KZ821690">
    <property type="protein sequence ID" value="PYH83286.1"/>
    <property type="molecule type" value="Genomic_DNA"/>
</dbReference>
<dbReference type="OrthoDB" id="2154091at2759"/>
<keyword evidence="2" id="KW-1185">Reference proteome</keyword>
<name>A0A319CBR1_9EURO</name>
<evidence type="ECO:0000313" key="1">
    <source>
        <dbReference type="EMBL" id="PYH83286.1"/>
    </source>
</evidence>
<reference evidence="1 2" key="1">
    <citation type="submission" date="2016-12" db="EMBL/GenBank/DDBJ databases">
        <title>The genomes of Aspergillus section Nigri reveals drivers in fungal speciation.</title>
        <authorList>
            <consortium name="DOE Joint Genome Institute"/>
            <person name="Vesth T.C."/>
            <person name="Nybo J."/>
            <person name="Theobald S."/>
            <person name="Brandl J."/>
            <person name="Frisvad J.C."/>
            <person name="Nielsen K.F."/>
            <person name="Lyhne E.K."/>
            <person name="Kogle M.E."/>
            <person name="Kuo A."/>
            <person name="Riley R."/>
            <person name="Clum A."/>
            <person name="Nolan M."/>
            <person name="Lipzen A."/>
            <person name="Salamov A."/>
            <person name="Henrissat B."/>
            <person name="Wiebenga A."/>
            <person name="De Vries R.P."/>
            <person name="Grigoriev I.V."/>
            <person name="Mortensen U.H."/>
            <person name="Andersen M.R."/>
            <person name="Baker S.E."/>
        </authorList>
    </citation>
    <scope>NUCLEOTIDE SEQUENCE [LARGE SCALE GENOMIC DNA]</scope>
    <source>
        <strain evidence="1 2">CBS 121591</strain>
    </source>
</reference>
<sequence>MQHSAMLAACLPNSAKPRTHHLPVKWLDAAMKHDDINIALHWTLVILTEQAFLRPGHFPCALPPAAAEESRQRCREAALKIGKLVEAYQQTFTLRRAQYGIAYATSCAVVVMLQHTRNVDDDVHCIRFFWSALLEYRKGCLYGLKRPLKLLRSLMRRLESVVNLLEAEDRAADGDAPTVGLDSATDAVLHWPLEAEAWDSSMLNALADDFFPADESMFGMFGRQMLTTA</sequence>
<dbReference type="RefSeq" id="XP_025493486.1">
    <property type="nucleotide sequence ID" value="XM_025639208.1"/>
</dbReference>
<dbReference type="AlphaFoldDB" id="A0A319CBR1"/>
<dbReference type="VEuPathDB" id="FungiDB:BO82DRAFT_400678"/>
<evidence type="ECO:0008006" key="3">
    <source>
        <dbReference type="Google" id="ProtNLM"/>
    </source>
</evidence>
<accession>A0A319CBR1</accession>
<proteinExistence type="predicted"/>
<dbReference type="STRING" id="1448315.A0A319CBR1"/>